<dbReference type="GO" id="GO:0016853">
    <property type="term" value="F:isomerase activity"/>
    <property type="evidence" value="ECO:0007669"/>
    <property type="project" value="UniProtKB-KW"/>
</dbReference>
<dbReference type="AlphaFoldDB" id="I0HB70"/>
<dbReference type="EMBL" id="AP012319">
    <property type="protein sequence ID" value="BAL90257.1"/>
    <property type="molecule type" value="Genomic_DNA"/>
</dbReference>
<dbReference type="HOGENOM" id="CLU_009834_7_3_11"/>
<comment type="similarity">
    <text evidence="1">Belongs to the enoyl-CoA hydratase/isomerase family.</text>
</comment>
<evidence type="ECO:0000256" key="1">
    <source>
        <dbReference type="ARBA" id="ARBA00005254"/>
    </source>
</evidence>
<dbReference type="CDD" id="cd06558">
    <property type="entry name" value="crotonase-like"/>
    <property type="match status" value="1"/>
</dbReference>
<reference evidence="2 3" key="1">
    <citation type="submission" date="2012-02" db="EMBL/GenBank/DDBJ databases">
        <title>Complete genome sequence of Actinoplanes missouriensis 431 (= NBRC 102363).</title>
        <authorList>
            <person name="Ohnishi Y."/>
            <person name="Ishikawa J."/>
            <person name="Sekine M."/>
            <person name="Hosoyama A."/>
            <person name="Harada T."/>
            <person name="Narita H."/>
            <person name="Hata T."/>
            <person name="Konno Y."/>
            <person name="Tutikane K."/>
            <person name="Fujita N."/>
            <person name="Horinouchi S."/>
            <person name="Hayakawa M."/>
        </authorList>
    </citation>
    <scope>NUCLEOTIDE SEQUENCE [LARGE SCALE GENOMIC DNA]</scope>
    <source>
        <strain evidence="3">ATCC 14538 / DSM 43046 / CBS 188.64 / JCM 3121 / NBRC 102363 / NCIMB 12654 / NRRL B-3342 / UNCC 431</strain>
    </source>
</reference>
<dbReference type="Proteomes" id="UP000007882">
    <property type="component" value="Chromosome"/>
</dbReference>
<dbReference type="PANTHER" id="PTHR42964:SF1">
    <property type="entry name" value="POLYKETIDE BIOSYNTHESIS ENOYL-COA HYDRATASE PKSH-RELATED"/>
    <property type="match status" value="1"/>
</dbReference>
<sequence length="246" mass="25910">MTAPRLTADDRTPGVVRLSLPGAAGRLDDDLLGALLTEVGRAENTSGVRVLVLGAAGGTFCPGMALDVDTVDWRPRIAAIETLLRRLTTSPLVTVAVVDGPATGGGVGLAAACDHVIAGERARFRLTEVLLGLVPAVILPVLARRMGAHRAYSLALTAREFDGAEAGRLGLADHCTTDPDGELRRVLTGLRRADHAAIRALKRYYTGHLDASAGNWEPAAGVLARRFADPSTRQRLAGLRRHGLIP</sequence>
<organism evidence="2 3">
    <name type="scientific">Actinoplanes missouriensis (strain ATCC 14538 / DSM 43046 / CBS 188.64 / JCM 3121 / NBRC 102363 / NCIMB 12654 / NRRL B-3342 / UNCC 431)</name>
    <dbReference type="NCBI Taxonomy" id="512565"/>
    <lineage>
        <taxon>Bacteria</taxon>
        <taxon>Bacillati</taxon>
        <taxon>Actinomycetota</taxon>
        <taxon>Actinomycetes</taxon>
        <taxon>Micromonosporales</taxon>
        <taxon>Micromonosporaceae</taxon>
        <taxon>Actinoplanes</taxon>
    </lineage>
</organism>
<dbReference type="InterPro" id="IPR029045">
    <property type="entry name" value="ClpP/crotonase-like_dom_sf"/>
</dbReference>
<dbReference type="eggNOG" id="COG1024">
    <property type="taxonomic scope" value="Bacteria"/>
</dbReference>
<name>I0HB70_ACTM4</name>
<accession>I0HB70</accession>
<keyword evidence="3" id="KW-1185">Reference proteome</keyword>
<dbReference type="KEGG" id="ams:AMIS_50370"/>
<dbReference type="STRING" id="512565.AMIS_50370"/>
<proteinExistence type="inferred from homology"/>
<keyword evidence="2" id="KW-0413">Isomerase</keyword>
<gene>
    <name evidence="2" type="ordered locus">AMIS_50370</name>
</gene>
<dbReference type="RefSeq" id="WP_014445146.1">
    <property type="nucleotide sequence ID" value="NC_017093.1"/>
</dbReference>
<dbReference type="Pfam" id="PF00378">
    <property type="entry name" value="ECH_1"/>
    <property type="match status" value="1"/>
</dbReference>
<dbReference type="InterPro" id="IPR001753">
    <property type="entry name" value="Enoyl-CoA_hydra/iso"/>
</dbReference>
<dbReference type="InterPro" id="IPR051683">
    <property type="entry name" value="Enoyl-CoA_Hydratase/Isomerase"/>
</dbReference>
<evidence type="ECO:0000313" key="3">
    <source>
        <dbReference type="Proteomes" id="UP000007882"/>
    </source>
</evidence>
<dbReference type="Gene3D" id="3.90.226.10">
    <property type="entry name" value="2-enoyl-CoA Hydratase, Chain A, domain 1"/>
    <property type="match status" value="1"/>
</dbReference>
<protein>
    <submittedName>
        <fullName evidence="2">Putative enoyl-CoA hydratase/isomerase</fullName>
    </submittedName>
</protein>
<dbReference type="PANTHER" id="PTHR42964">
    <property type="entry name" value="ENOYL-COA HYDRATASE"/>
    <property type="match status" value="1"/>
</dbReference>
<evidence type="ECO:0000313" key="2">
    <source>
        <dbReference type="EMBL" id="BAL90257.1"/>
    </source>
</evidence>
<dbReference type="PATRIC" id="fig|512565.3.peg.5029"/>
<dbReference type="SUPFAM" id="SSF52096">
    <property type="entry name" value="ClpP/crotonase"/>
    <property type="match status" value="1"/>
</dbReference>